<dbReference type="InterPro" id="IPR029055">
    <property type="entry name" value="Ntn_hydrolases_N"/>
</dbReference>
<sequence>MCGISLIISGAVRIDLSSLIPDYESQLPQHTDKVFSGDALGQPNEAVQNSSFSVDLKAALQRRGPDSIRSKKLFFFLETYPEDGENLHLFSSGMMIKRLLTSFCSFGIRDDCVTSENEVTTSSSSLANPIVEMDFLGATLQLRGTTPVSQPLVDNSRNILIYNGEIFGGLHVDCLGNDTLTLMQALDECCSCSCLGDKSACFCHDNGKTSVPELISTIRGPWALIYWQDVSSTLWFGRDAFGRRSLLVHWPSSDDSRFLLSSVSPESHTNEITDSHVEYCASNNEFWEELSCGIYSIQLVASELHGCLVGKVRKHEWNPGLKKLIEWKRTSVEPKDEKACLVPAQKVLIALRDSVMRRAAVNPIMQSNEVGGEKFAPVAILFSGGLDSMILAALLDRCLDSCYEIDLLNVSFDGQFAPDRIAAKAGVKELQRIAPSRRNSPKKIPALVASVGELETSVSGLKSEIRDLVQQIKATQHGGVAKDVVFTALKPQLVVEASKGSDAVQFYKAAFGAEELKREMHTKRKAEQELPLILKAELKVGSSVFIVADHSEGSPALSGGSFWLETNDVEGAVSKAVKASAIAEGEIAEGENATRVGRVKDPYGYVWLIRSATAVMRNMCRSNFALFVVHNSLRSSSSSSSSSPPGSSRLQDLLRPLPLRLCHHQLLHSSNTPLRSLRHFVFFFVFVFFTNPQPLPRSLLYALLISQEEPKEIRGLLSSRWKEKIGRDWSSCLFREGGSGTHQFLVVLQDLNIGLALWLAAGGDGWLLEESLNTFSVDKQHLKYKSEAKILLVGTGADEQCAGYGRHRTKYKQGGWLLLHEEMRLDMQRIWKRNLGRDDRCISDNGKEARFPFLDEDVIRILLEIPLWEVADLDQPSGIGDKKILREVARLLQLEDVASLPKRAIQFGSRIARESNKKNFGSNRAANQVSAGSVVIQSRTNGS</sequence>
<dbReference type="SUPFAM" id="SSF56235">
    <property type="entry name" value="N-terminal nucleophile aminohydrolases (Ntn hydrolases)"/>
    <property type="match status" value="1"/>
</dbReference>
<dbReference type="CDD" id="cd01991">
    <property type="entry name" value="Asn_synthase_B_C"/>
    <property type="match status" value="2"/>
</dbReference>
<dbReference type="InterPro" id="IPR001962">
    <property type="entry name" value="Asn_synthase"/>
</dbReference>
<reference evidence="5 6" key="1">
    <citation type="submission" date="2024-01" db="EMBL/GenBank/DDBJ databases">
        <title>Genome assemblies of Stephania.</title>
        <authorList>
            <person name="Yang L."/>
        </authorList>
    </citation>
    <scope>NUCLEOTIDE SEQUENCE [LARGE SCALE GENOMIC DNA]</scope>
    <source>
        <strain evidence="5">YNDBR</strain>
        <tissue evidence="5">Leaf</tissue>
    </source>
</reference>
<dbReference type="Proteomes" id="UP001420932">
    <property type="component" value="Unassembled WGS sequence"/>
</dbReference>
<dbReference type="Pfam" id="PF22656">
    <property type="entry name" value="At5g48480-like_N"/>
    <property type="match status" value="1"/>
</dbReference>
<dbReference type="PROSITE" id="PS51819">
    <property type="entry name" value="VOC"/>
    <property type="match status" value="1"/>
</dbReference>
<dbReference type="InterPro" id="IPR054575">
    <property type="entry name" value="At5g48480-like_C"/>
</dbReference>
<dbReference type="PANTHER" id="PTHR45937:SF1">
    <property type="entry name" value="ASPARAGINE SYNTHETASE DOMAIN-CONTAINING PROTEIN 1"/>
    <property type="match status" value="1"/>
</dbReference>
<dbReference type="SUPFAM" id="SSF54593">
    <property type="entry name" value="Glyoxalase/Bleomycin resistance protein/Dihydroxybiphenyl dioxygenase"/>
    <property type="match status" value="1"/>
</dbReference>
<keyword evidence="3" id="KW-0315">Glutamine amidotransferase</keyword>
<dbReference type="PANTHER" id="PTHR45937">
    <property type="entry name" value="ASPARAGINE SYNTHETASE DOMAIN-CONTAINING PROTEIN 1"/>
    <property type="match status" value="1"/>
</dbReference>
<evidence type="ECO:0000256" key="2">
    <source>
        <dbReference type="ARBA" id="ARBA00022888"/>
    </source>
</evidence>
<dbReference type="SUPFAM" id="SSF52402">
    <property type="entry name" value="Adenine nucleotide alpha hydrolases-like"/>
    <property type="match status" value="2"/>
</dbReference>
<protein>
    <recommendedName>
        <fullName evidence="4">VOC domain-containing protein</fullName>
    </recommendedName>
</protein>
<dbReference type="InterPro" id="IPR054576">
    <property type="entry name" value="At5g48480-like_N"/>
</dbReference>
<dbReference type="Pfam" id="PF22650">
    <property type="entry name" value="At5g48480-like_C"/>
    <property type="match status" value="1"/>
</dbReference>
<evidence type="ECO:0000313" key="6">
    <source>
        <dbReference type="Proteomes" id="UP001420932"/>
    </source>
</evidence>
<dbReference type="Gene3D" id="3.60.20.10">
    <property type="entry name" value="Glutamine Phosphoribosylpyrophosphate, subunit 1, domain 1"/>
    <property type="match status" value="1"/>
</dbReference>
<dbReference type="CDD" id="cd07246">
    <property type="entry name" value="VOC_like"/>
    <property type="match status" value="1"/>
</dbReference>
<dbReference type="InterPro" id="IPR029068">
    <property type="entry name" value="Glyas_Bleomycin-R_OHBP_Dase"/>
</dbReference>
<dbReference type="InterPro" id="IPR037523">
    <property type="entry name" value="VOC_core"/>
</dbReference>
<evidence type="ECO:0000256" key="3">
    <source>
        <dbReference type="ARBA" id="ARBA00022962"/>
    </source>
</evidence>
<keyword evidence="6" id="KW-1185">Reference proteome</keyword>
<dbReference type="InterPro" id="IPR051857">
    <property type="entry name" value="Asn_synthetase_domain"/>
</dbReference>
<dbReference type="InterPro" id="IPR014729">
    <property type="entry name" value="Rossmann-like_a/b/a_fold"/>
</dbReference>
<dbReference type="Gene3D" id="3.10.180.10">
    <property type="entry name" value="2,3-Dihydroxybiphenyl 1,2-Dioxygenase, domain 1"/>
    <property type="match status" value="1"/>
</dbReference>
<proteinExistence type="predicted"/>
<dbReference type="AlphaFoldDB" id="A0AAP0NQI2"/>
<dbReference type="GO" id="GO:0006529">
    <property type="term" value="P:asparagine biosynthetic process"/>
    <property type="evidence" value="ECO:0007669"/>
    <property type="project" value="UniProtKB-KW"/>
</dbReference>
<dbReference type="GO" id="GO:0004066">
    <property type="term" value="F:asparagine synthase (glutamine-hydrolyzing) activity"/>
    <property type="evidence" value="ECO:0007669"/>
    <property type="project" value="InterPro"/>
</dbReference>
<evidence type="ECO:0000256" key="1">
    <source>
        <dbReference type="ARBA" id="ARBA00022605"/>
    </source>
</evidence>
<keyword evidence="2" id="KW-0061">Asparagine biosynthesis</keyword>
<accession>A0AAP0NQI2</accession>
<gene>
    <name evidence="5" type="ORF">Syun_021241</name>
</gene>
<name>A0AAP0NQI2_9MAGN</name>
<dbReference type="Pfam" id="PF00733">
    <property type="entry name" value="Asn_synthase"/>
    <property type="match status" value="1"/>
</dbReference>
<comment type="caution">
    <text evidence="5">The sequence shown here is derived from an EMBL/GenBank/DDBJ whole genome shotgun (WGS) entry which is preliminary data.</text>
</comment>
<feature type="domain" description="VOC" evidence="4">
    <location>
        <begin position="489"/>
        <end position="612"/>
    </location>
</feature>
<evidence type="ECO:0000313" key="5">
    <source>
        <dbReference type="EMBL" id="KAK9114444.1"/>
    </source>
</evidence>
<dbReference type="Gene3D" id="3.40.50.620">
    <property type="entry name" value="HUPs"/>
    <property type="match status" value="2"/>
</dbReference>
<keyword evidence="1" id="KW-0028">Amino-acid biosynthesis</keyword>
<organism evidence="5 6">
    <name type="scientific">Stephania yunnanensis</name>
    <dbReference type="NCBI Taxonomy" id="152371"/>
    <lineage>
        <taxon>Eukaryota</taxon>
        <taxon>Viridiplantae</taxon>
        <taxon>Streptophyta</taxon>
        <taxon>Embryophyta</taxon>
        <taxon>Tracheophyta</taxon>
        <taxon>Spermatophyta</taxon>
        <taxon>Magnoliopsida</taxon>
        <taxon>Ranunculales</taxon>
        <taxon>Menispermaceae</taxon>
        <taxon>Menispermoideae</taxon>
        <taxon>Cissampelideae</taxon>
        <taxon>Stephania</taxon>
    </lineage>
</organism>
<dbReference type="EMBL" id="JBBNAF010000009">
    <property type="protein sequence ID" value="KAK9114444.1"/>
    <property type="molecule type" value="Genomic_DNA"/>
</dbReference>
<evidence type="ECO:0000259" key="4">
    <source>
        <dbReference type="PROSITE" id="PS51819"/>
    </source>
</evidence>